<evidence type="ECO:0000313" key="3">
    <source>
        <dbReference type="Proteomes" id="UP001489004"/>
    </source>
</evidence>
<protein>
    <submittedName>
        <fullName evidence="2">Uncharacterized protein</fullName>
    </submittedName>
</protein>
<dbReference type="InterPro" id="IPR038934">
    <property type="entry name" value="At5g64816-like"/>
</dbReference>
<dbReference type="AlphaFoldDB" id="A0AAW1Q9Y4"/>
<dbReference type="PANTHER" id="PTHR35548">
    <property type="entry name" value="EXPRESSED PROTEIN"/>
    <property type="match status" value="1"/>
</dbReference>
<reference evidence="2 3" key="1">
    <citation type="journal article" date="2024" name="Nat. Commun.">
        <title>Phylogenomics reveals the evolutionary origins of lichenization in chlorophyte algae.</title>
        <authorList>
            <person name="Puginier C."/>
            <person name="Libourel C."/>
            <person name="Otte J."/>
            <person name="Skaloud P."/>
            <person name="Haon M."/>
            <person name="Grisel S."/>
            <person name="Petersen M."/>
            <person name="Berrin J.G."/>
            <person name="Delaux P.M."/>
            <person name="Dal Grande F."/>
            <person name="Keller J."/>
        </authorList>
    </citation>
    <scope>NUCLEOTIDE SEQUENCE [LARGE SCALE GENOMIC DNA]</scope>
    <source>
        <strain evidence="2 3">SAG 2043</strain>
    </source>
</reference>
<accession>A0AAW1Q9Y4</accession>
<proteinExistence type="predicted"/>
<dbReference type="EMBL" id="JALJOR010000005">
    <property type="protein sequence ID" value="KAK9817079.1"/>
    <property type="molecule type" value="Genomic_DNA"/>
</dbReference>
<keyword evidence="3" id="KW-1185">Reference proteome</keyword>
<feature type="chain" id="PRO_5043901086" evidence="1">
    <location>
        <begin position="23"/>
        <end position="128"/>
    </location>
</feature>
<feature type="signal peptide" evidence="1">
    <location>
        <begin position="1"/>
        <end position="22"/>
    </location>
</feature>
<comment type="caution">
    <text evidence="2">The sequence shown here is derived from an EMBL/GenBank/DDBJ whole genome shotgun (WGS) entry which is preliminary data.</text>
</comment>
<dbReference type="Proteomes" id="UP001489004">
    <property type="component" value="Unassembled WGS sequence"/>
</dbReference>
<keyword evidence="1" id="KW-0732">Signal</keyword>
<evidence type="ECO:0000256" key="1">
    <source>
        <dbReference type="SAM" id="SignalP"/>
    </source>
</evidence>
<evidence type="ECO:0000313" key="2">
    <source>
        <dbReference type="EMBL" id="KAK9817079.1"/>
    </source>
</evidence>
<dbReference type="PANTHER" id="PTHR35548:SF1">
    <property type="entry name" value="EXPRESSED PROTEIN"/>
    <property type="match status" value="1"/>
</dbReference>
<organism evidence="2 3">
    <name type="scientific">[Myrmecia] bisecta</name>
    <dbReference type="NCBI Taxonomy" id="41462"/>
    <lineage>
        <taxon>Eukaryota</taxon>
        <taxon>Viridiplantae</taxon>
        <taxon>Chlorophyta</taxon>
        <taxon>core chlorophytes</taxon>
        <taxon>Trebouxiophyceae</taxon>
        <taxon>Trebouxiales</taxon>
        <taxon>Trebouxiaceae</taxon>
        <taxon>Myrmecia</taxon>
    </lineage>
</organism>
<sequence length="128" mass="13746">MVAAWWAAGLAVPAVVIKGVLSGRGNSTPTTEEAVVTSSRVEDGTDPQFVCERVCTSDRLLRRMGGLSKDPTPNTCVTVCGASEEDACTEACQRAVCTNTHQVPAWNDACLKRCQTECLRGRASERDR</sequence>
<gene>
    <name evidence="2" type="ORF">WJX72_009216</name>
</gene>
<name>A0AAW1Q9Y4_9CHLO</name>